<evidence type="ECO:0000313" key="1">
    <source>
        <dbReference type="EMBL" id="PNX56709.1"/>
    </source>
</evidence>
<evidence type="ECO:0000313" key="2">
    <source>
        <dbReference type="Proteomes" id="UP000236291"/>
    </source>
</evidence>
<reference evidence="1 2" key="2">
    <citation type="journal article" date="2017" name="Front. Plant Sci.">
        <title>Gene Classification and Mining of Molecular Markers Useful in Red Clover (Trifolium pratense) Breeding.</title>
        <authorList>
            <person name="Istvanek J."/>
            <person name="Dluhosova J."/>
            <person name="Dluhos P."/>
            <person name="Patkova L."/>
            <person name="Nedelnik J."/>
            <person name="Repkova J."/>
        </authorList>
    </citation>
    <scope>NUCLEOTIDE SEQUENCE [LARGE SCALE GENOMIC DNA]</scope>
    <source>
        <strain evidence="2">cv. Tatra</strain>
        <tissue evidence="1">Young leaves</tissue>
    </source>
</reference>
<dbReference type="PANTHER" id="PTHR33116:SF78">
    <property type="entry name" value="OS12G0587133 PROTEIN"/>
    <property type="match status" value="1"/>
</dbReference>
<accession>A0A2K3JRN5</accession>
<dbReference type="AlphaFoldDB" id="A0A2K3JRN5"/>
<feature type="non-terminal residue" evidence="1">
    <location>
        <position position="154"/>
    </location>
</feature>
<dbReference type="STRING" id="57577.A0A2K3JRN5"/>
<gene>
    <name evidence="1" type="ORF">L195_g050020</name>
</gene>
<sequence>MGKISFPTLWRKWIRECVCTATTFVLVNGSPTDEFPLRRGLRQGDPLSPFLFLLAAEGLTVLMEAMFAGDTLLMAVKSWANVRALQAVLVLFETMSDLKVFRLRVIRGVWFSGIKNRLSGWKSRFLSFCGRLVLLKSVLTSLPVYALSFFKAPS</sequence>
<name>A0A2K3JRN5_TRIPR</name>
<proteinExistence type="predicted"/>
<comment type="caution">
    <text evidence="1">The sequence shown here is derived from an EMBL/GenBank/DDBJ whole genome shotgun (WGS) entry which is preliminary data.</text>
</comment>
<reference evidence="1 2" key="1">
    <citation type="journal article" date="2014" name="Am. J. Bot.">
        <title>Genome assembly and annotation for red clover (Trifolium pratense; Fabaceae).</title>
        <authorList>
            <person name="Istvanek J."/>
            <person name="Jaros M."/>
            <person name="Krenek A."/>
            <person name="Repkova J."/>
        </authorList>
    </citation>
    <scope>NUCLEOTIDE SEQUENCE [LARGE SCALE GENOMIC DNA]</scope>
    <source>
        <strain evidence="2">cv. Tatra</strain>
        <tissue evidence="1">Young leaves</tissue>
    </source>
</reference>
<dbReference type="PANTHER" id="PTHR33116">
    <property type="entry name" value="REVERSE TRANSCRIPTASE ZINC-BINDING DOMAIN-CONTAINING PROTEIN-RELATED-RELATED"/>
    <property type="match status" value="1"/>
</dbReference>
<dbReference type="Proteomes" id="UP000236291">
    <property type="component" value="Unassembled WGS sequence"/>
</dbReference>
<protein>
    <submittedName>
        <fullName evidence="1">Ribonuclease H</fullName>
    </submittedName>
</protein>
<dbReference type="EMBL" id="ASHM01075132">
    <property type="protein sequence ID" value="PNX56709.1"/>
    <property type="molecule type" value="Genomic_DNA"/>
</dbReference>
<organism evidence="1 2">
    <name type="scientific">Trifolium pratense</name>
    <name type="common">Red clover</name>
    <dbReference type="NCBI Taxonomy" id="57577"/>
    <lineage>
        <taxon>Eukaryota</taxon>
        <taxon>Viridiplantae</taxon>
        <taxon>Streptophyta</taxon>
        <taxon>Embryophyta</taxon>
        <taxon>Tracheophyta</taxon>
        <taxon>Spermatophyta</taxon>
        <taxon>Magnoliopsida</taxon>
        <taxon>eudicotyledons</taxon>
        <taxon>Gunneridae</taxon>
        <taxon>Pentapetalae</taxon>
        <taxon>rosids</taxon>
        <taxon>fabids</taxon>
        <taxon>Fabales</taxon>
        <taxon>Fabaceae</taxon>
        <taxon>Papilionoideae</taxon>
        <taxon>50 kb inversion clade</taxon>
        <taxon>NPAAA clade</taxon>
        <taxon>Hologalegina</taxon>
        <taxon>IRL clade</taxon>
        <taxon>Trifolieae</taxon>
        <taxon>Trifolium</taxon>
    </lineage>
</organism>